<dbReference type="Gene3D" id="2.60.120.380">
    <property type="match status" value="1"/>
</dbReference>
<dbReference type="Pfam" id="PF06439">
    <property type="entry name" value="3keto-disac_hyd"/>
    <property type="match status" value="1"/>
</dbReference>
<dbReference type="InterPro" id="IPR037524">
    <property type="entry name" value="PA14/GLEYA"/>
</dbReference>
<evidence type="ECO:0000259" key="1">
    <source>
        <dbReference type="PROSITE" id="PS51820"/>
    </source>
</evidence>
<sequence length="623" mass="69673">MNYTSAIILSFSTLFYISCSSSSEHSSPFTSTRLPSQEISLVDLSSFQETSDNWQIAGDVYANRHQEAALVTEPGRGVLVNLPQENNGQHLFTSFEHGDLDLDLDFMMPKGSNSGIYLQGRYEVQLFDSWGKDSVSFGDCGGIYERWQGNQGYEGTAPQTNACYAPGLWQHLSIKFQAPRFDDQGKKIRDALFQKVTLNGVVIHENVSVSGPTRSAAFDDEQPMGPVMFQGDHGPMAFRNIRYKRYGTEHITLTDMTYQRYDGQFYTSDTLQTLEPQRSGEVDSISYLFAQQPERYALVFSGTLTAPASGDYLMTLRSAGAGWLYIDEHEVVNHMQGERVDEPGYGQVSLSEGEHSFKLVFSKPGQSWRQGLAWEYEGPEIPVTALQAPGSIPRQEPPPPHVVEVTNNPIFQRGFWWLDNTKRTHTMAVGLPSNVNYVYDLRNGALLSAWGGNFIDATQMWDGRGEDQTITALGGVMTLAHRPSIAKLASSRSDWPDSIDMESQQQRYLGYHLTPTGLPVFEYQLSDALMQDQVERKQEERSLTRTITVASKKPQASWYCLVAEGNSIKHLPDGSYSVDDHYYITLPKAAGTPIERQQGGQAQLVLPIGMQSDTTKISYTIVW</sequence>
<proteinExistence type="predicted"/>
<dbReference type="EMBL" id="CP120682">
    <property type="protein sequence ID" value="WKN40174.1"/>
    <property type="molecule type" value="Genomic_DNA"/>
</dbReference>
<dbReference type="SUPFAM" id="SSF56988">
    <property type="entry name" value="Anthrax protective antigen"/>
    <property type="match status" value="1"/>
</dbReference>
<protein>
    <submittedName>
        <fullName evidence="2">DUF1080 domain-containing protein</fullName>
    </submittedName>
</protein>
<dbReference type="AlphaFoldDB" id="A0AA49PZH8"/>
<gene>
    <name evidence="2" type="ORF">K4G66_15880</name>
</gene>
<organism evidence="2">
    <name type="scientific">Roseihalotalea indica</name>
    <dbReference type="NCBI Taxonomy" id="2867963"/>
    <lineage>
        <taxon>Bacteria</taxon>
        <taxon>Pseudomonadati</taxon>
        <taxon>Bacteroidota</taxon>
        <taxon>Cytophagia</taxon>
        <taxon>Cytophagales</taxon>
        <taxon>Catalimonadaceae</taxon>
        <taxon>Roseihalotalea</taxon>
    </lineage>
</organism>
<reference evidence="2" key="1">
    <citation type="journal article" date="2023" name="Comput. Struct. Biotechnol. J.">
        <title>Discovery of a novel marine Bacteroidetes with a rich repertoire of carbohydrate-active enzymes.</title>
        <authorList>
            <person name="Chen B."/>
            <person name="Liu G."/>
            <person name="Chen Q."/>
            <person name="Wang H."/>
            <person name="Liu L."/>
            <person name="Tang K."/>
        </authorList>
    </citation>
    <scope>NUCLEOTIDE SEQUENCE</scope>
    <source>
        <strain evidence="2">TK19036</strain>
    </source>
</reference>
<dbReference type="GO" id="GO:0016787">
    <property type="term" value="F:hydrolase activity"/>
    <property type="evidence" value="ECO:0007669"/>
    <property type="project" value="InterPro"/>
</dbReference>
<dbReference type="Gene3D" id="2.60.120.560">
    <property type="entry name" value="Exo-inulinase, domain 1"/>
    <property type="match status" value="1"/>
</dbReference>
<name>A0AA49PZH8_9BACT</name>
<dbReference type="InterPro" id="IPR010496">
    <property type="entry name" value="AL/BT2_dom"/>
</dbReference>
<accession>A0AA49PZH8</accession>
<dbReference type="Pfam" id="PF07691">
    <property type="entry name" value="PA14"/>
    <property type="match status" value="1"/>
</dbReference>
<reference evidence="2" key="2">
    <citation type="journal article" date="2024" name="Antonie Van Leeuwenhoek">
        <title>Roseihalotalea indica gen. nov., sp. nov., a halophilic Bacteroidetes from mesopelagic Southwest Indian Ocean with higher carbohydrate metabolic potential.</title>
        <authorList>
            <person name="Chen B."/>
            <person name="Zhang M."/>
            <person name="Lin D."/>
            <person name="Ye J."/>
            <person name="Tang K."/>
        </authorList>
    </citation>
    <scope>NUCLEOTIDE SEQUENCE</scope>
    <source>
        <strain evidence="2">TK19036</strain>
    </source>
</reference>
<dbReference type="InterPro" id="IPR011658">
    <property type="entry name" value="PA14_dom"/>
</dbReference>
<evidence type="ECO:0000313" key="2">
    <source>
        <dbReference type="EMBL" id="WKN40174.1"/>
    </source>
</evidence>
<feature type="domain" description="PA14" evidence="1">
    <location>
        <begin position="251"/>
        <end position="390"/>
    </location>
</feature>
<dbReference type="PROSITE" id="PS51820">
    <property type="entry name" value="PA14"/>
    <property type="match status" value="1"/>
</dbReference>